<dbReference type="EMBL" id="BLLK01000040">
    <property type="protein sequence ID" value="GFH50654.1"/>
    <property type="molecule type" value="Genomic_DNA"/>
</dbReference>
<reference evidence="2 3" key="1">
    <citation type="journal article" date="2021" name="Sci. Rep.">
        <title>The genome of the diatom Chaetoceros tenuissimus carries an ancient integrated fragment of an extant virus.</title>
        <authorList>
            <person name="Hongo Y."/>
            <person name="Kimura K."/>
            <person name="Takaki Y."/>
            <person name="Yoshida Y."/>
            <person name="Baba S."/>
            <person name="Kobayashi G."/>
            <person name="Nagasaki K."/>
            <person name="Hano T."/>
            <person name="Tomaru Y."/>
        </authorList>
    </citation>
    <scope>NUCLEOTIDE SEQUENCE [LARGE SCALE GENOMIC DNA]</scope>
    <source>
        <strain evidence="2 3">NIES-3715</strain>
    </source>
</reference>
<evidence type="ECO:0000313" key="3">
    <source>
        <dbReference type="Proteomes" id="UP001054902"/>
    </source>
</evidence>
<protein>
    <submittedName>
        <fullName evidence="2">Uncharacterized protein</fullName>
    </submittedName>
</protein>
<comment type="caution">
    <text evidence="2">The sequence shown here is derived from an EMBL/GenBank/DDBJ whole genome shotgun (WGS) entry which is preliminary data.</text>
</comment>
<name>A0AAD3CU47_9STRA</name>
<feature type="compositionally biased region" description="Low complexity" evidence="1">
    <location>
        <begin position="1"/>
        <end position="23"/>
    </location>
</feature>
<evidence type="ECO:0000256" key="1">
    <source>
        <dbReference type="SAM" id="MobiDB-lite"/>
    </source>
</evidence>
<dbReference type="Proteomes" id="UP001054902">
    <property type="component" value="Unassembled WGS sequence"/>
</dbReference>
<evidence type="ECO:0000313" key="2">
    <source>
        <dbReference type="EMBL" id="GFH50654.1"/>
    </source>
</evidence>
<proteinExistence type="predicted"/>
<sequence length="132" mass="14307">MSAQHSSASRGHSPSGPSSSSISKVLQASGMKDVTIGQDKRSALLPSLPSLNALIHSCQNAFYHFSDELLCLEDHHTPAELMSVLQQEIPITSLVLCHSDAQDASACVLDVLLHWHAHCWIDPQKPRGSPVY</sequence>
<gene>
    <name evidence="2" type="ORF">CTEN210_07130</name>
</gene>
<keyword evidence="3" id="KW-1185">Reference proteome</keyword>
<organism evidence="2 3">
    <name type="scientific">Chaetoceros tenuissimus</name>
    <dbReference type="NCBI Taxonomy" id="426638"/>
    <lineage>
        <taxon>Eukaryota</taxon>
        <taxon>Sar</taxon>
        <taxon>Stramenopiles</taxon>
        <taxon>Ochrophyta</taxon>
        <taxon>Bacillariophyta</taxon>
        <taxon>Coscinodiscophyceae</taxon>
        <taxon>Chaetocerotophycidae</taxon>
        <taxon>Chaetocerotales</taxon>
        <taxon>Chaetocerotaceae</taxon>
        <taxon>Chaetoceros</taxon>
    </lineage>
</organism>
<feature type="region of interest" description="Disordered" evidence="1">
    <location>
        <begin position="1"/>
        <end position="26"/>
    </location>
</feature>
<dbReference type="AlphaFoldDB" id="A0AAD3CU47"/>
<accession>A0AAD3CU47</accession>